<dbReference type="InterPro" id="IPR016040">
    <property type="entry name" value="NAD(P)-bd_dom"/>
</dbReference>
<proteinExistence type="predicted"/>
<name>A0A1I0ZXB2_9BACT</name>
<dbReference type="RefSeq" id="WP_092897129.1">
    <property type="nucleotide sequence ID" value="NZ_FOKK01000007.1"/>
</dbReference>
<dbReference type="Proteomes" id="UP000198790">
    <property type="component" value="Unassembled WGS sequence"/>
</dbReference>
<dbReference type="Gene3D" id="3.40.50.720">
    <property type="entry name" value="NAD(P)-binding Rossmann-like Domain"/>
    <property type="match status" value="1"/>
</dbReference>
<keyword evidence="3" id="KW-1185">Reference proteome</keyword>
<gene>
    <name evidence="2" type="ORF">SAMN04489723_10713</name>
</gene>
<dbReference type="InterPro" id="IPR045869">
    <property type="entry name" value="Arna-like_SDR_e"/>
</dbReference>
<protein>
    <submittedName>
        <fullName evidence="2">NAD dependent epimerase/dehydratase, LLPSF_EDH_00030 family</fullName>
    </submittedName>
</protein>
<dbReference type="AlphaFoldDB" id="A0A1I0ZXB2"/>
<dbReference type="CDD" id="cd05257">
    <property type="entry name" value="Arna_like_SDR_e"/>
    <property type="match status" value="1"/>
</dbReference>
<dbReference type="PANTHER" id="PTHR43000">
    <property type="entry name" value="DTDP-D-GLUCOSE 4,6-DEHYDRATASE-RELATED"/>
    <property type="match status" value="1"/>
</dbReference>
<evidence type="ECO:0000259" key="1">
    <source>
        <dbReference type="Pfam" id="PF16363"/>
    </source>
</evidence>
<dbReference type="Pfam" id="PF16363">
    <property type="entry name" value="GDP_Man_Dehyd"/>
    <property type="match status" value="1"/>
</dbReference>
<dbReference type="EMBL" id="FOKK01000007">
    <property type="protein sequence ID" value="SFB30177.1"/>
    <property type="molecule type" value="Genomic_DNA"/>
</dbReference>
<dbReference type="GO" id="GO:0016831">
    <property type="term" value="F:carboxy-lyase activity"/>
    <property type="evidence" value="ECO:0007669"/>
    <property type="project" value="InterPro"/>
</dbReference>
<sequence>MNYTGKKVLVTGAGGFIGSHLTEELVKAGAEVTALVHYNSNSNINNLRFLPKEILSQIEIIFGDIQDGFLMNTLSKGKEIVFHLAALIGIPYSYVAPAAYVSTNINGTLNMLEAARSQGVQKLLVTSTSETYGTALYAPIDEKHPMQGQSPYSATKIGADKIAESYFLSFNLPVCVFRPFNTFGPRQSTRAVIPTIVSQVLSDSNEIRLGSLDPVRDMLYVKDTARGFMMAALADSTIGEVVSVGTGRGDTIGEIVDMVQKICGTEKEVIAENQRIRPEKSEVMKLICDYSKAKTLFDWDPQYSLEQGLTEVVEFMKSNKPDIDPSKYAI</sequence>
<organism evidence="2 3">
    <name type="scientific">Algoriphagus aquimarinus</name>
    <dbReference type="NCBI Taxonomy" id="237018"/>
    <lineage>
        <taxon>Bacteria</taxon>
        <taxon>Pseudomonadati</taxon>
        <taxon>Bacteroidota</taxon>
        <taxon>Cytophagia</taxon>
        <taxon>Cytophagales</taxon>
        <taxon>Cyclobacteriaceae</taxon>
        <taxon>Algoriphagus</taxon>
    </lineage>
</organism>
<evidence type="ECO:0000313" key="3">
    <source>
        <dbReference type="Proteomes" id="UP000198790"/>
    </source>
</evidence>
<dbReference type="SUPFAM" id="SSF51735">
    <property type="entry name" value="NAD(P)-binding Rossmann-fold domains"/>
    <property type="match status" value="1"/>
</dbReference>
<dbReference type="InterPro" id="IPR036291">
    <property type="entry name" value="NAD(P)-bd_dom_sf"/>
</dbReference>
<reference evidence="2 3" key="1">
    <citation type="submission" date="2016-10" db="EMBL/GenBank/DDBJ databases">
        <authorList>
            <person name="de Groot N.N."/>
        </authorList>
    </citation>
    <scope>NUCLEOTIDE SEQUENCE [LARGE SCALE GENOMIC DNA]</scope>
    <source>
        <strain evidence="2 3">DSM 23399</strain>
    </source>
</reference>
<dbReference type="STRING" id="237018.SAMN04489723_10713"/>
<accession>A0A1I0ZXB2</accession>
<feature type="domain" description="NAD(P)-binding" evidence="1">
    <location>
        <begin position="9"/>
        <end position="311"/>
    </location>
</feature>
<evidence type="ECO:0000313" key="2">
    <source>
        <dbReference type="EMBL" id="SFB30177.1"/>
    </source>
</evidence>
<dbReference type="OrthoDB" id="9811743at2"/>